<dbReference type="PANTHER" id="PTHR21266">
    <property type="entry name" value="IRON-SULFUR DOMAIN CONTAINING PROTEIN"/>
    <property type="match status" value="1"/>
</dbReference>
<comment type="caution">
    <text evidence="12">The sequence shown here is derived from an EMBL/GenBank/DDBJ whole genome shotgun (WGS) entry which is preliminary data.</text>
</comment>
<keyword evidence="2" id="KW-0001">2Fe-2S</keyword>
<gene>
    <name evidence="12" type="ORF">GONAM_61_00150</name>
</gene>
<evidence type="ECO:0000256" key="7">
    <source>
        <dbReference type="ARBA" id="ARBA00023014"/>
    </source>
</evidence>
<dbReference type="Pfam" id="PF00355">
    <property type="entry name" value="Rieske"/>
    <property type="match status" value="1"/>
</dbReference>
<keyword evidence="5" id="KW-0560">Oxidoreductase</keyword>
<dbReference type="InterPro" id="IPR017941">
    <property type="entry name" value="Rieske_2Fe-2S"/>
</dbReference>
<dbReference type="CDD" id="cd03469">
    <property type="entry name" value="Rieske_RO_Alpha_N"/>
    <property type="match status" value="1"/>
</dbReference>
<dbReference type="Gene3D" id="3.90.380.10">
    <property type="entry name" value="Naphthalene 1,2-dioxygenase Alpha Subunit, Chain A, domain 1"/>
    <property type="match status" value="1"/>
</dbReference>
<sequence length="375" mass="41875">MAQTPLSMTPTGWFQVAWSTEIAVGAVHTMKYFGREMVAWRSRSGRISVFDAYCEHLGAHLGHGGHVEGENLVCPFHGWEWNQEGRNVCIPYENHPNKGRRIRSYPVVERNEAVWIWHDVDGRAPHFDVPDIFADFDDDVTAADYYPPIPGATLFRPGLEIHPQYIMENGVDFAHFKFVHKTPFMPDFTRHDFSGPVSYVDFTIAFDEGATLESATSGVESINAGLGCSVTKSWGMVDNRTMPAVTPIDEHTSDVRFTVWIGRKPGEETGEITRYGKTMAELVIEQFAADIDIWAHQRYSDPPALSRKEYAGFTALRQWARQFYPDGGASADEFVRIRRSELEALRAAAHVDTGAAAHVDNRAAAHVDTGAAAQS</sequence>
<evidence type="ECO:0000256" key="6">
    <source>
        <dbReference type="ARBA" id="ARBA00023004"/>
    </source>
</evidence>
<evidence type="ECO:0000256" key="3">
    <source>
        <dbReference type="ARBA" id="ARBA00022723"/>
    </source>
</evidence>
<evidence type="ECO:0000256" key="1">
    <source>
        <dbReference type="ARBA" id="ARBA00001962"/>
    </source>
</evidence>
<dbReference type="RefSeq" id="WP_006868908.1">
    <property type="nucleotide sequence ID" value="NZ_BAHE01000061.1"/>
</dbReference>
<evidence type="ECO:0000256" key="9">
    <source>
        <dbReference type="ARBA" id="ARBA00030944"/>
    </source>
</evidence>
<dbReference type="PANTHER" id="PTHR21266:SF60">
    <property type="entry name" value="3-KETOSTEROID-9-ALPHA-MONOOXYGENASE, OXYGENASE COMPONENT"/>
    <property type="match status" value="1"/>
</dbReference>
<reference evidence="12 13" key="1">
    <citation type="submission" date="2012-08" db="EMBL/GenBank/DDBJ databases">
        <title>Whole genome shotgun sequence of Gordonia namibiensis NBRC 108229.</title>
        <authorList>
            <person name="Isaki-Nakamura S."/>
            <person name="Hosoyama A."/>
            <person name="Tsuchikane K."/>
            <person name="Katsumata H."/>
            <person name="Baba S."/>
            <person name="Yamazaki S."/>
            <person name="Fujita N."/>
        </authorList>
    </citation>
    <scope>NUCLEOTIDE SEQUENCE [LARGE SCALE GENOMIC DNA]</scope>
    <source>
        <strain evidence="12 13">NBRC 108229</strain>
    </source>
</reference>
<comment type="cofactor">
    <cofactor evidence="1">
        <name>Fe cation</name>
        <dbReference type="ChEBI" id="CHEBI:24875"/>
    </cofactor>
</comment>
<evidence type="ECO:0000256" key="4">
    <source>
        <dbReference type="ARBA" id="ARBA00022963"/>
    </source>
</evidence>
<dbReference type="EMBL" id="BAHE01000061">
    <property type="protein sequence ID" value="GAC02779.1"/>
    <property type="molecule type" value="Genomic_DNA"/>
</dbReference>
<feature type="domain" description="Rieske" evidence="11">
    <location>
        <begin position="13"/>
        <end position="116"/>
    </location>
</feature>
<dbReference type="GO" id="GO:0016705">
    <property type="term" value="F:oxidoreductase activity, acting on paired donors, with incorporation or reduction of molecular oxygen"/>
    <property type="evidence" value="ECO:0007669"/>
    <property type="project" value="UniProtKB-ARBA"/>
</dbReference>
<keyword evidence="3" id="KW-0479">Metal-binding</keyword>
<dbReference type="GO" id="GO:0051537">
    <property type="term" value="F:2 iron, 2 sulfur cluster binding"/>
    <property type="evidence" value="ECO:0007669"/>
    <property type="project" value="UniProtKB-KW"/>
</dbReference>
<dbReference type="Proteomes" id="UP000035058">
    <property type="component" value="Unassembled WGS sequence"/>
</dbReference>
<dbReference type="Gene3D" id="2.102.10.10">
    <property type="entry name" value="Rieske [2Fe-2S] iron-sulphur domain"/>
    <property type="match status" value="1"/>
</dbReference>
<evidence type="ECO:0000256" key="2">
    <source>
        <dbReference type="ARBA" id="ARBA00022714"/>
    </source>
</evidence>
<organism evidence="12 13">
    <name type="scientific">Gordonia namibiensis NBRC 108229</name>
    <dbReference type="NCBI Taxonomy" id="1208314"/>
    <lineage>
        <taxon>Bacteria</taxon>
        <taxon>Bacillati</taxon>
        <taxon>Actinomycetota</taxon>
        <taxon>Actinomycetes</taxon>
        <taxon>Mycobacteriales</taxon>
        <taxon>Gordoniaceae</taxon>
        <taxon>Gordonia</taxon>
    </lineage>
</organism>
<keyword evidence="6" id="KW-0408">Iron</keyword>
<dbReference type="InterPro" id="IPR036922">
    <property type="entry name" value="Rieske_2Fe-2S_sf"/>
</dbReference>
<dbReference type="InterPro" id="IPR050584">
    <property type="entry name" value="Cholesterol_7-desaturase"/>
</dbReference>
<dbReference type="GO" id="GO:0046872">
    <property type="term" value="F:metal ion binding"/>
    <property type="evidence" value="ECO:0007669"/>
    <property type="project" value="UniProtKB-KW"/>
</dbReference>
<evidence type="ECO:0000259" key="11">
    <source>
        <dbReference type="PROSITE" id="PS51296"/>
    </source>
</evidence>
<dbReference type="AlphaFoldDB" id="K6W2J0"/>
<keyword evidence="7" id="KW-0411">Iron-sulfur</keyword>
<evidence type="ECO:0000256" key="10">
    <source>
        <dbReference type="ARBA" id="ARBA00046982"/>
    </source>
</evidence>
<comment type="subunit">
    <text evidence="10">Homotrimer. The two-component system 3-ketosteroid-9-alpha-monooxygenase is composed of an oxygenase component KshA and a reductase component KshB.</text>
</comment>
<evidence type="ECO:0000313" key="12">
    <source>
        <dbReference type="EMBL" id="GAC02779.1"/>
    </source>
</evidence>
<keyword evidence="13" id="KW-1185">Reference proteome</keyword>
<dbReference type="GO" id="GO:0008203">
    <property type="term" value="P:cholesterol metabolic process"/>
    <property type="evidence" value="ECO:0007669"/>
    <property type="project" value="InterPro"/>
</dbReference>
<dbReference type="InterPro" id="IPR045605">
    <property type="entry name" value="KshA-like_C"/>
</dbReference>
<evidence type="ECO:0000256" key="5">
    <source>
        <dbReference type="ARBA" id="ARBA00023002"/>
    </source>
</evidence>
<protein>
    <recommendedName>
        <fullName evidence="9">Rieske-type oxygenase</fullName>
    </recommendedName>
</protein>
<keyword evidence="8" id="KW-0443">Lipid metabolism</keyword>
<keyword evidence="8" id="KW-0753">Steroid metabolism</keyword>
<proteinExistence type="predicted"/>
<dbReference type="PROSITE" id="PS51296">
    <property type="entry name" value="RIESKE"/>
    <property type="match status" value="1"/>
</dbReference>
<accession>K6W2J0</accession>
<name>K6W2J0_9ACTN</name>
<dbReference type="GO" id="GO:0004497">
    <property type="term" value="F:monooxygenase activity"/>
    <property type="evidence" value="ECO:0007669"/>
    <property type="project" value="UniProtKB-ARBA"/>
</dbReference>
<evidence type="ECO:0000256" key="8">
    <source>
        <dbReference type="ARBA" id="ARBA00023221"/>
    </source>
</evidence>
<evidence type="ECO:0000313" key="13">
    <source>
        <dbReference type="Proteomes" id="UP000035058"/>
    </source>
</evidence>
<dbReference type="Pfam" id="PF19298">
    <property type="entry name" value="KshA_C"/>
    <property type="match status" value="1"/>
</dbReference>
<dbReference type="SUPFAM" id="SSF55961">
    <property type="entry name" value="Bet v1-like"/>
    <property type="match status" value="1"/>
</dbReference>
<keyword evidence="4" id="KW-0442">Lipid degradation</keyword>
<dbReference type="SUPFAM" id="SSF50022">
    <property type="entry name" value="ISP domain"/>
    <property type="match status" value="1"/>
</dbReference>
<dbReference type="GO" id="GO:0016042">
    <property type="term" value="P:lipid catabolic process"/>
    <property type="evidence" value="ECO:0007669"/>
    <property type="project" value="UniProtKB-KW"/>
</dbReference>